<gene>
    <name evidence="1" type="ORF">LTRI10_LOCUS27859</name>
</gene>
<keyword evidence="2" id="KW-1185">Reference proteome</keyword>
<proteinExistence type="predicted"/>
<name>A0AAV2ELZ2_9ROSI</name>
<organism evidence="1 2">
    <name type="scientific">Linum trigynum</name>
    <dbReference type="NCBI Taxonomy" id="586398"/>
    <lineage>
        <taxon>Eukaryota</taxon>
        <taxon>Viridiplantae</taxon>
        <taxon>Streptophyta</taxon>
        <taxon>Embryophyta</taxon>
        <taxon>Tracheophyta</taxon>
        <taxon>Spermatophyta</taxon>
        <taxon>Magnoliopsida</taxon>
        <taxon>eudicotyledons</taxon>
        <taxon>Gunneridae</taxon>
        <taxon>Pentapetalae</taxon>
        <taxon>rosids</taxon>
        <taxon>fabids</taxon>
        <taxon>Malpighiales</taxon>
        <taxon>Linaceae</taxon>
        <taxon>Linum</taxon>
    </lineage>
</organism>
<reference evidence="1 2" key="1">
    <citation type="submission" date="2024-04" db="EMBL/GenBank/DDBJ databases">
        <authorList>
            <person name="Fracassetti M."/>
        </authorList>
    </citation>
    <scope>NUCLEOTIDE SEQUENCE [LARGE SCALE GENOMIC DNA]</scope>
</reference>
<protein>
    <submittedName>
        <fullName evidence="1">Uncharacterized protein</fullName>
    </submittedName>
</protein>
<dbReference type="Proteomes" id="UP001497516">
    <property type="component" value="Chromosome 5"/>
</dbReference>
<accession>A0AAV2ELZ2</accession>
<dbReference type="AlphaFoldDB" id="A0AAV2ELZ2"/>
<evidence type="ECO:0000313" key="1">
    <source>
        <dbReference type="EMBL" id="CAL1386844.1"/>
    </source>
</evidence>
<sequence length="86" mass="9710">MFSAADTSAQVSVHLATSSPAPAKFHISTPWLRFLSIADNNQRTHEKKTHMHPKHIHVLNKCEAWGTELQTNKSRLHVNKCKTVLV</sequence>
<evidence type="ECO:0000313" key="2">
    <source>
        <dbReference type="Proteomes" id="UP001497516"/>
    </source>
</evidence>
<dbReference type="EMBL" id="OZ034818">
    <property type="protein sequence ID" value="CAL1386844.1"/>
    <property type="molecule type" value="Genomic_DNA"/>
</dbReference>